<reference evidence="1" key="1">
    <citation type="submission" date="2020-10" db="EMBL/GenBank/DDBJ databases">
        <authorList>
            <person name="Gilroy R."/>
        </authorList>
    </citation>
    <scope>NUCLEOTIDE SEQUENCE</scope>
    <source>
        <strain evidence="1">CHK176-22527</strain>
    </source>
</reference>
<gene>
    <name evidence="1" type="ORF">IAD12_07260</name>
</gene>
<sequence length="115" mass="13490">MKKFRRYEIEGTVFDIPMYWDELSQKYLEDYSGIAEKPLYTSDGYPILLTIEDACNYIERINDDPISIDCGSCRHYNQISGTLLGVCRNKNRRLTEIAEDPEKNRSKKKQEVERG</sequence>
<comment type="caution">
    <text evidence="1">The sequence shown here is derived from an EMBL/GenBank/DDBJ whole genome shotgun (WGS) entry which is preliminary data.</text>
</comment>
<evidence type="ECO:0000313" key="2">
    <source>
        <dbReference type="Proteomes" id="UP000824159"/>
    </source>
</evidence>
<organism evidence="1 2">
    <name type="scientific">Candidatus Allocopromorpha excrementavium</name>
    <dbReference type="NCBI Taxonomy" id="2840741"/>
    <lineage>
        <taxon>Bacteria</taxon>
        <taxon>Bacillati</taxon>
        <taxon>Bacillota</taxon>
        <taxon>Clostridia</taxon>
        <taxon>Eubacteriales</taxon>
        <taxon>Eubacteriaceae</taxon>
        <taxon>Eubacteriaceae incertae sedis</taxon>
        <taxon>Candidatus Allocopromorpha</taxon>
    </lineage>
</organism>
<proteinExistence type="predicted"/>
<protein>
    <submittedName>
        <fullName evidence="1">Uncharacterized protein</fullName>
    </submittedName>
</protein>
<dbReference type="Proteomes" id="UP000824159">
    <property type="component" value="Unassembled WGS sequence"/>
</dbReference>
<accession>A0A9D1HDG1</accession>
<reference evidence="1" key="2">
    <citation type="journal article" date="2021" name="PeerJ">
        <title>Extensive microbial diversity within the chicken gut microbiome revealed by metagenomics and culture.</title>
        <authorList>
            <person name="Gilroy R."/>
            <person name="Ravi A."/>
            <person name="Getino M."/>
            <person name="Pursley I."/>
            <person name="Horton D.L."/>
            <person name="Alikhan N.F."/>
            <person name="Baker D."/>
            <person name="Gharbi K."/>
            <person name="Hall N."/>
            <person name="Watson M."/>
            <person name="Adriaenssens E.M."/>
            <person name="Foster-Nyarko E."/>
            <person name="Jarju S."/>
            <person name="Secka A."/>
            <person name="Antonio M."/>
            <person name="Oren A."/>
            <person name="Chaudhuri R.R."/>
            <person name="La Ragione R."/>
            <person name="Hildebrand F."/>
            <person name="Pallen M.J."/>
        </authorList>
    </citation>
    <scope>NUCLEOTIDE SEQUENCE</scope>
    <source>
        <strain evidence="1">CHK176-22527</strain>
    </source>
</reference>
<name>A0A9D1HDG1_9FIRM</name>
<dbReference type="AlphaFoldDB" id="A0A9D1HDG1"/>
<evidence type="ECO:0000313" key="1">
    <source>
        <dbReference type="EMBL" id="HIU00037.1"/>
    </source>
</evidence>
<dbReference type="EMBL" id="DVLX01000087">
    <property type="protein sequence ID" value="HIU00037.1"/>
    <property type="molecule type" value="Genomic_DNA"/>
</dbReference>